<dbReference type="InParanoid" id="B0DXI5"/>
<dbReference type="Proteomes" id="UP000001194">
    <property type="component" value="Unassembled WGS sequence"/>
</dbReference>
<name>B0DXI5_LACBS</name>
<accession>B0DXI5</accession>
<organism evidence="3">
    <name type="scientific">Laccaria bicolor (strain S238N-H82 / ATCC MYA-4686)</name>
    <name type="common">Bicoloured deceiver</name>
    <name type="synonym">Laccaria laccata var. bicolor</name>
    <dbReference type="NCBI Taxonomy" id="486041"/>
    <lineage>
        <taxon>Eukaryota</taxon>
        <taxon>Fungi</taxon>
        <taxon>Dikarya</taxon>
        <taxon>Basidiomycota</taxon>
        <taxon>Agaricomycotina</taxon>
        <taxon>Agaricomycetes</taxon>
        <taxon>Agaricomycetidae</taxon>
        <taxon>Agaricales</taxon>
        <taxon>Agaricineae</taxon>
        <taxon>Hydnangiaceae</taxon>
        <taxon>Laccaria</taxon>
    </lineage>
</organism>
<feature type="region of interest" description="Disordered" evidence="1">
    <location>
        <begin position="102"/>
        <end position="136"/>
    </location>
</feature>
<dbReference type="KEGG" id="lbc:LACBIDRAFT_333918"/>
<dbReference type="EMBL" id="DS547147">
    <property type="protein sequence ID" value="EDR00684.1"/>
    <property type="molecule type" value="Genomic_DNA"/>
</dbReference>
<evidence type="ECO:0000256" key="1">
    <source>
        <dbReference type="SAM" id="MobiDB-lite"/>
    </source>
</evidence>
<dbReference type="OrthoDB" id="2743634at2759"/>
<proteinExistence type="predicted"/>
<protein>
    <submittedName>
        <fullName evidence="2">Predicted protein</fullName>
    </submittedName>
</protein>
<dbReference type="RefSeq" id="XP_001888693.1">
    <property type="nucleotide sequence ID" value="XM_001888658.1"/>
</dbReference>
<gene>
    <name evidence="2" type="ORF">LACBIDRAFT_333918</name>
</gene>
<dbReference type="AlphaFoldDB" id="B0DXI5"/>
<evidence type="ECO:0000313" key="2">
    <source>
        <dbReference type="EMBL" id="EDR00684.1"/>
    </source>
</evidence>
<sequence length="285" mass="31317">MSTTFEYPLVIDEATRVRVSISDKENAPAALRQTTLALDGGNMKGKKRTLTLVDGDACKKYIDAFLGELDLSGALPATPQVVVEALRLRILQLEDQLYAQAPPAKRARTITGPATSSSSSSEAPVAGPSKAEEKKSKMQIKKIFDRLKKECKSDGLKFQGSPKTIKIDEVWEQSEFEAIFSGQGTLIQPTPNNKPKSTVTIIHFKTKAQVEEFFGNELKDLRGNRWTRGGGPHFAKSLKQGPCDVQINSFEVNYSKNGMKCSLKFEVSEVGGGYCPYGPSQRRHS</sequence>
<dbReference type="HOGENOM" id="CLU_090708_0_0_1"/>
<reference evidence="2 3" key="1">
    <citation type="journal article" date="2008" name="Nature">
        <title>The genome of Laccaria bicolor provides insights into mycorrhizal symbiosis.</title>
        <authorList>
            <person name="Martin F."/>
            <person name="Aerts A."/>
            <person name="Ahren D."/>
            <person name="Brun A."/>
            <person name="Danchin E.G.J."/>
            <person name="Duchaussoy F."/>
            <person name="Gibon J."/>
            <person name="Kohler A."/>
            <person name="Lindquist E."/>
            <person name="Pereda V."/>
            <person name="Salamov A."/>
            <person name="Shapiro H.J."/>
            <person name="Wuyts J."/>
            <person name="Blaudez D."/>
            <person name="Buee M."/>
            <person name="Brokstein P."/>
            <person name="Canbaeck B."/>
            <person name="Cohen D."/>
            <person name="Courty P.E."/>
            <person name="Coutinho P.M."/>
            <person name="Delaruelle C."/>
            <person name="Detter J.C."/>
            <person name="Deveau A."/>
            <person name="DiFazio S."/>
            <person name="Duplessis S."/>
            <person name="Fraissinet-Tachet L."/>
            <person name="Lucic E."/>
            <person name="Frey-Klett P."/>
            <person name="Fourrey C."/>
            <person name="Feussner I."/>
            <person name="Gay G."/>
            <person name="Grimwood J."/>
            <person name="Hoegger P.J."/>
            <person name="Jain P."/>
            <person name="Kilaru S."/>
            <person name="Labbe J."/>
            <person name="Lin Y.C."/>
            <person name="Legue V."/>
            <person name="Le Tacon F."/>
            <person name="Marmeisse R."/>
            <person name="Melayah D."/>
            <person name="Montanini B."/>
            <person name="Muratet M."/>
            <person name="Nehls U."/>
            <person name="Niculita-Hirzel H."/>
            <person name="Oudot-Le Secq M.P."/>
            <person name="Peter M."/>
            <person name="Quesneville H."/>
            <person name="Rajashekar B."/>
            <person name="Reich M."/>
            <person name="Rouhier N."/>
            <person name="Schmutz J."/>
            <person name="Yin T."/>
            <person name="Chalot M."/>
            <person name="Henrissat B."/>
            <person name="Kuees U."/>
            <person name="Lucas S."/>
            <person name="Van de Peer Y."/>
            <person name="Podila G.K."/>
            <person name="Polle A."/>
            <person name="Pukkila P.J."/>
            <person name="Richardson P.M."/>
            <person name="Rouze P."/>
            <person name="Sanders I.R."/>
            <person name="Stajich J.E."/>
            <person name="Tunlid A."/>
            <person name="Tuskan G."/>
            <person name="Grigoriev I.V."/>
        </authorList>
    </citation>
    <scope>NUCLEOTIDE SEQUENCE [LARGE SCALE GENOMIC DNA]</scope>
    <source>
        <strain evidence="3">S238N-H82 / ATCC MYA-4686</strain>
    </source>
</reference>
<evidence type="ECO:0000313" key="3">
    <source>
        <dbReference type="Proteomes" id="UP000001194"/>
    </source>
</evidence>
<keyword evidence="3" id="KW-1185">Reference proteome</keyword>
<dbReference type="GeneID" id="6084280"/>